<feature type="region of interest" description="Disordered" evidence="4">
    <location>
        <begin position="489"/>
        <end position="523"/>
    </location>
</feature>
<keyword evidence="2" id="KW-0963">Cytoplasm</keyword>
<reference evidence="6" key="1">
    <citation type="submission" date="2025-05" db="UniProtKB">
        <authorList>
            <consortium name="Ensembl"/>
        </authorList>
    </citation>
    <scope>IDENTIFICATION</scope>
</reference>
<dbReference type="Proteomes" id="UP000694388">
    <property type="component" value="Unplaced"/>
</dbReference>
<dbReference type="Pfam" id="PF17838">
    <property type="entry name" value="PH_16"/>
    <property type="match status" value="1"/>
</dbReference>
<dbReference type="GeneTree" id="ENSGT00940000157662"/>
<evidence type="ECO:0000256" key="4">
    <source>
        <dbReference type="SAM" id="MobiDB-lite"/>
    </source>
</evidence>
<dbReference type="SUPFAM" id="SSF48065">
    <property type="entry name" value="DBL homology domain (DH-domain)"/>
    <property type="match status" value="1"/>
</dbReference>
<feature type="compositionally biased region" description="Basic and acidic residues" evidence="4">
    <location>
        <begin position="1"/>
        <end position="20"/>
    </location>
</feature>
<keyword evidence="7" id="KW-1185">Reference proteome</keyword>
<dbReference type="Ensembl" id="ENSEBUT00000005749.1">
    <property type="protein sequence ID" value="ENSEBUP00000005311.1"/>
    <property type="gene ID" value="ENSEBUG00000003605.1"/>
</dbReference>
<accession>A0A8C4NJT7</accession>
<feature type="compositionally biased region" description="Basic and acidic residues" evidence="4">
    <location>
        <begin position="51"/>
        <end position="64"/>
    </location>
</feature>
<feature type="region of interest" description="Disordered" evidence="4">
    <location>
        <begin position="1"/>
        <end position="79"/>
    </location>
</feature>
<evidence type="ECO:0000259" key="5">
    <source>
        <dbReference type="PROSITE" id="PS50010"/>
    </source>
</evidence>
<dbReference type="Gene3D" id="2.30.29.30">
    <property type="entry name" value="Pleckstrin-homology domain (PH domain)/Phosphotyrosine-binding domain (PTB)"/>
    <property type="match status" value="1"/>
</dbReference>
<feature type="domain" description="DH" evidence="5">
    <location>
        <begin position="171"/>
        <end position="318"/>
    </location>
</feature>
<dbReference type="AlphaFoldDB" id="A0A8C4NJT7"/>
<dbReference type="InterPro" id="IPR041020">
    <property type="entry name" value="PH_16"/>
</dbReference>
<dbReference type="InterPro" id="IPR000219">
    <property type="entry name" value="DH_dom"/>
</dbReference>
<name>A0A8C4NJT7_EPTBU</name>
<evidence type="ECO:0000256" key="1">
    <source>
        <dbReference type="ARBA" id="ARBA00004496"/>
    </source>
</evidence>
<evidence type="ECO:0000256" key="2">
    <source>
        <dbReference type="ARBA" id="ARBA00022490"/>
    </source>
</evidence>
<keyword evidence="3" id="KW-0597">Phosphoprotein</keyword>
<dbReference type="GO" id="GO:0005085">
    <property type="term" value="F:guanyl-nucleotide exchange factor activity"/>
    <property type="evidence" value="ECO:0007669"/>
    <property type="project" value="InterPro"/>
</dbReference>
<dbReference type="PROSITE" id="PS50010">
    <property type="entry name" value="DH_2"/>
    <property type="match status" value="1"/>
</dbReference>
<proteinExistence type="predicted"/>
<dbReference type="Ensembl" id="ENSEBUT00000005701.1">
    <property type="protein sequence ID" value="ENSEBUP00000005263.1"/>
    <property type="gene ID" value="ENSEBUG00000003605.1"/>
</dbReference>
<dbReference type="GO" id="GO:0007186">
    <property type="term" value="P:G protein-coupled receptor signaling pathway"/>
    <property type="evidence" value="ECO:0007669"/>
    <property type="project" value="TreeGrafter"/>
</dbReference>
<protein>
    <recommendedName>
        <fullName evidence="5">DH domain-containing protein</fullName>
    </recommendedName>
</protein>
<dbReference type="Pfam" id="PF00621">
    <property type="entry name" value="RhoGEF"/>
    <property type="match status" value="1"/>
</dbReference>
<feature type="region of interest" description="Disordered" evidence="4">
    <location>
        <begin position="556"/>
        <end position="597"/>
    </location>
</feature>
<dbReference type="InterPro" id="IPR011993">
    <property type="entry name" value="PH-like_dom_sf"/>
</dbReference>
<dbReference type="PANTHER" id="PTHR45872:SF2">
    <property type="entry name" value="RHO GUANINE NUCLEOTIDE EXCHANGE FACTOR 2, ISOFORM D"/>
    <property type="match status" value="1"/>
</dbReference>
<feature type="compositionally biased region" description="Basic and acidic residues" evidence="4">
    <location>
        <begin position="28"/>
        <end position="40"/>
    </location>
</feature>
<dbReference type="Gene3D" id="1.20.900.10">
    <property type="entry name" value="Dbl homology (DH) domain"/>
    <property type="match status" value="2"/>
</dbReference>
<dbReference type="InterPro" id="IPR035899">
    <property type="entry name" value="DBL_dom_sf"/>
</dbReference>
<evidence type="ECO:0000313" key="6">
    <source>
        <dbReference type="Ensembl" id="ENSEBUP00000005263.1"/>
    </source>
</evidence>
<dbReference type="GO" id="GO:0001664">
    <property type="term" value="F:G protein-coupled receptor binding"/>
    <property type="evidence" value="ECO:0007669"/>
    <property type="project" value="TreeGrafter"/>
</dbReference>
<sequence>MSRREKEKEKEERKEKEKGRGQASLLKDVLRPAHRSHLDEGSISNVNHMVKKFEQPMQDTRESRGASNSKLGHNTRLGRSESWKGYSDVHHKVCHPGSPRSMSDVDLSAGRGTIPKQRPSLKLTRAEAAVPAFSDSLFENNANLMVEAEAFDWQASISRDVLKQLSNQTIKRQDVINELFHTERLHVKSLFVLKVLFRDNLVEKGVMEEALAENVFPHLASLLQQHGRINAVMRNMQQPGVIVGFIGDMLVEQAAESSPHCRRLQLKDLLPAEMQRLTKYPLLLKKLAKYSSENAEEQHKVQAATEHCCQILDHVNQSVREAENAFHLQGYQRKLDLSALQTEKNSPLCQYKNLNLTEHRMLHEGPLTWRLTKEKSIDLQVLLLQDLLVLLQKQEDRLVLRAHSLSTRVPGMSKQVYNPILPLGGLLLRDVARDGKAFFILYLSTNGALMYEFCAGSVSGRKAWWNAINLAQAACNSVSMVTVPASQRYREGNRAQSPPPTKPVDPDQGTKGIANEEGRCKNDSISASWQQEEIVKAALQSAGHIQVTLKDYFQRSRGKKEEMGTISSPSTPISPTPSTPISTTPSTPISPSPSTPIGLSLPTSIHLSVPQFGGIASNERETQDISTCSQVPVDFLIKNLQVTENEDGEEPKVDERHIDLLAREEDILGELAKLTQLLLTLKVSYLFLSTCKFKPSTANLVRQLHLIPPSPHIHNNGGVVSPFDM</sequence>
<evidence type="ECO:0000256" key="3">
    <source>
        <dbReference type="ARBA" id="ARBA00022553"/>
    </source>
</evidence>
<dbReference type="GO" id="GO:0005737">
    <property type="term" value="C:cytoplasm"/>
    <property type="evidence" value="ECO:0007669"/>
    <property type="project" value="UniProtKB-SubCell"/>
</dbReference>
<dbReference type="PANTHER" id="PTHR45872">
    <property type="entry name" value="RHO GUANINE NUCLEOTIDE EXCHANGE FACTOR 2, ISOFORM D"/>
    <property type="match status" value="1"/>
</dbReference>
<dbReference type="SUPFAM" id="SSF50729">
    <property type="entry name" value="PH domain-like"/>
    <property type="match status" value="1"/>
</dbReference>
<evidence type="ECO:0000313" key="7">
    <source>
        <dbReference type="Proteomes" id="UP000694388"/>
    </source>
</evidence>
<dbReference type="SMART" id="SM00325">
    <property type="entry name" value="RhoGEF"/>
    <property type="match status" value="1"/>
</dbReference>
<organism evidence="6 7">
    <name type="scientific">Eptatretus burgeri</name>
    <name type="common">Inshore hagfish</name>
    <dbReference type="NCBI Taxonomy" id="7764"/>
    <lineage>
        <taxon>Eukaryota</taxon>
        <taxon>Metazoa</taxon>
        <taxon>Chordata</taxon>
        <taxon>Craniata</taxon>
        <taxon>Vertebrata</taxon>
        <taxon>Cyclostomata</taxon>
        <taxon>Myxini</taxon>
        <taxon>Myxiniformes</taxon>
        <taxon>Myxinidae</taxon>
        <taxon>Eptatretinae</taxon>
        <taxon>Eptatretus</taxon>
    </lineage>
</organism>
<comment type="subcellular location">
    <subcellularLocation>
        <location evidence="1">Cytoplasm</location>
    </subcellularLocation>
</comment>